<evidence type="ECO:0000256" key="1">
    <source>
        <dbReference type="SAM" id="SignalP"/>
    </source>
</evidence>
<dbReference type="EMBL" id="JAHDVG010000480">
    <property type="protein sequence ID" value="KAH1174177.1"/>
    <property type="molecule type" value="Genomic_DNA"/>
</dbReference>
<comment type="caution">
    <text evidence="2">The sequence shown here is derived from an EMBL/GenBank/DDBJ whole genome shotgun (WGS) entry which is preliminary data.</text>
</comment>
<organism evidence="2 3">
    <name type="scientific">Mauremys mutica</name>
    <name type="common">yellowpond turtle</name>
    <dbReference type="NCBI Taxonomy" id="74926"/>
    <lineage>
        <taxon>Eukaryota</taxon>
        <taxon>Metazoa</taxon>
        <taxon>Chordata</taxon>
        <taxon>Craniata</taxon>
        <taxon>Vertebrata</taxon>
        <taxon>Euteleostomi</taxon>
        <taxon>Archelosauria</taxon>
        <taxon>Testudinata</taxon>
        <taxon>Testudines</taxon>
        <taxon>Cryptodira</taxon>
        <taxon>Durocryptodira</taxon>
        <taxon>Testudinoidea</taxon>
        <taxon>Geoemydidae</taxon>
        <taxon>Geoemydinae</taxon>
        <taxon>Mauremys</taxon>
    </lineage>
</organism>
<protein>
    <submittedName>
        <fullName evidence="2">Uncharacterized protein</fullName>
    </submittedName>
</protein>
<sequence length="114" mass="12670">MTSFQTKCHLSLLWGFQTLLATPAGWSFTESQPYGLTDKETLVNPVENAGTVYRIHEFPFIKSMTHITPPLPLASAFSVMSAPHMLPVLHYFSTSSRSLPPIPEPQSISALYTM</sequence>
<keyword evidence="1" id="KW-0732">Signal</keyword>
<keyword evidence="3" id="KW-1185">Reference proteome</keyword>
<feature type="signal peptide" evidence="1">
    <location>
        <begin position="1"/>
        <end position="27"/>
    </location>
</feature>
<evidence type="ECO:0000313" key="2">
    <source>
        <dbReference type="EMBL" id="KAH1174177.1"/>
    </source>
</evidence>
<feature type="chain" id="PRO_5038832727" evidence="1">
    <location>
        <begin position="28"/>
        <end position="114"/>
    </location>
</feature>
<gene>
    <name evidence="2" type="ORF">KIL84_002321</name>
</gene>
<reference evidence="2" key="1">
    <citation type="submission" date="2021-09" db="EMBL/GenBank/DDBJ databases">
        <title>The genome of Mauremys mutica provides insights into the evolution of semi-aquatic lifestyle.</title>
        <authorList>
            <person name="Gong S."/>
            <person name="Gao Y."/>
        </authorList>
    </citation>
    <scope>NUCLEOTIDE SEQUENCE</scope>
    <source>
        <strain evidence="2">MM-2020</strain>
        <tissue evidence="2">Muscle</tissue>
    </source>
</reference>
<accession>A0A9D4AS64</accession>
<evidence type="ECO:0000313" key="3">
    <source>
        <dbReference type="Proteomes" id="UP000827986"/>
    </source>
</evidence>
<dbReference type="Proteomes" id="UP000827986">
    <property type="component" value="Unassembled WGS sequence"/>
</dbReference>
<dbReference type="AlphaFoldDB" id="A0A9D4AS64"/>
<proteinExistence type="predicted"/>
<name>A0A9D4AS64_9SAUR</name>